<gene>
    <name evidence="7" type="ORF">A0O31_02530</name>
</gene>
<evidence type="ECO:0000256" key="2">
    <source>
        <dbReference type="ARBA" id="ARBA00023015"/>
    </source>
</evidence>
<feature type="domain" description="HTH merR-type" evidence="5">
    <location>
        <begin position="6"/>
        <end position="76"/>
    </location>
</feature>
<dbReference type="EMBL" id="CP016313">
    <property type="protein sequence ID" value="APD10548.1"/>
    <property type="molecule type" value="Genomic_DNA"/>
</dbReference>
<dbReference type="Pfam" id="PF13411">
    <property type="entry name" value="MerR_1"/>
    <property type="match status" value="1"/>
</dbReference>
<evidence type="ECO:0000313" key="7">
    <source>
        <dbReference type="EMBL" id="APD10548.1"/>
    </source>
</evidence>
<dbReference type="InterPro" id="IPR036594">
    <property type="entry name" value="Meth_synthase_dom"/>
</dbReference>
<dbReference type="SUPFAM" id="SSF46955">
    <property type="entry name" value="Putative DNA-binding domain"/>
    <property type="match status" value="1"/>
</dbReference>
<keyword evidence="1" id="KW-0678">Repressor</keyword>
<dbReference type="SMART" id="SM00422">
    <property type="entry name" value="HTH_MERR"/>
    <property type="match status" value="1"/>
</dbReference>
<dbReference type="InterPro" id="IPR006158">
    <property type="entry name" value="Cobalamin-bd"/>
</dbReference>
<evidence type="ECO:0000259" key="6">
    <source>
        <dbReference type="PROSITE" id="PS51332"/>
    </source>
</evidence>
<keyword evidence="2" id="KW-0805">Transcription regulation</keyword>
<dbReference type="InterPro" id="IPR047057">
    <property type="entry name" value="MerR_fam"/>
</dbReference>
<dbReference type="InterPro" id="IPR000551">
    <property type="entry name" value="MerR-type_HTH_dom"/>
</dbReference>
<dbReference type="PROSITE" id="PS51332">
    <property type="entry name" value="B12_BINDING"/>
    <property type="match status" value="1"/>
</dbReference>
<evidence type="ECO:0000256" key="4">
    <source>
        <dbReference type="ARBA" id="ARBA00023163"/>
    </source>
</evidence>
<dbReference type="OrthoDB" id="9800334at2"/>
<dbReference type="AlphaFoldDB" id="A0A1J0LWZ6"/>
<reference evidence="8" key="1">
    <citation type="submission" date="2016-06" db="EMBL/GenBank/DDBJ databases">
        <title>Whole genome sequencing of Thermus brockianus strain GE-1.</title>
        <authorList>
            <person name="Schaefers C."/>
            <person name="Blank S."/>
            <person name="Wiebusch S."/>
            <person name="Elleuche S."/>
            <person name="Antranikian G."/>
        </authorList>
    </citation>
    <scope>NUCLEOTIDE SEQUENCE [LARGE SCALE GENOMIC DNA]</scope>
    <source>
        <strain evidence="8">GE-1</strain>
        <plasmid evidence="8">ptb1</plasmid>
    </source>
</reference>
<dbReference type="InterPro" id="IPR003759">
    <property type="entry name" value="Cbl-bd_cap"/>
</dbReference>
<geneLocation type="plasmid" evidence="8">
    <name>ptb1</name>
</geneLocation>
<evidence type="ECO:0000313" key="8">
    <source>
        <dbReference type="Proteomes" id="UP000182993"/>
    </source>
</evidence>
<dbReference type="PANTHER" id="PTHR30204">
    <property type="entry name" value="REDOX-CYCLING DRUG-SENSING TRANSCRIPTIONAL ACTIVATOR SOXR"/>
    <property type="match status" value="1"/>
</dbReference>
<dbReference type="Proteomes" id="UP000182993">
    <property type="component" value="Plasmid pTB1"/>
</dbReference>
<dbReference type="CDD" id="cd01104">
    <property type="entry name" value="HTH_MlrA-CarA"/>
    <property type="match status" value="1"/>
</dbReference>
<dbReference type="CDD" id="cd02065">
    <property type="entry name" value="B12-binding_like"/>
    <property type="match status" value="1"/>
</dbReference>
<protein>
    <submittedName>
        <fullName evidence="7">MerR family transcriptional regulator</fullName>
    </submittedName>
</protein>
<dbReference type="Gene3D" id="3.40.50.280">
    <property type="entry name" value="Cobalamin-binding domain"/>
    <property type="match status" value="1"/>
</dbReference>
<dbReference type="GO" id="GO:0003700">
    <property type="term" value="F:DNA-binding transcription factor activity"/>
    <property type="evidence" value="ECO:0007669"/>
    <property type="project" value="InterPro"/>
</dbReference>
<dbReference type="RefSeq" id="WP_071678229.1">
    <property type="nucleotide sequence ID" value="NZ_CP016313.1"/>
</dbReference>
<accession>A0A1J0LWZ6</accession>
<dbReference type="Pfam" id="PF02607">
    <property type="entry name" value="B12-binding_2"/>
    <property type="match status" value="1"/>
</dbReference>
<dbReference type="KEGG" id="tbc:A0O31_02530"/>
<dbReference type="PROSITE" id="PS50937">
    <property type="entry name" value="HTH_MERR_2"/>
    <property type="match status" value="1"/>
</dbReference>
<dbReference type="Gene3D" id="1.10.1660.10">
    <property type="match status" value="1"/>
</dbReference>
<evidence type="ECO:0000256" key="3">
    <source>
        <dbReference type="ARBA" id="ARBA00023125"/>
    </source>
</evidence>
<keyword evidence="4" id="KW-0804">Transcription</keyword>
<dbReference type="Gene3D" id="1.10.1240.10">
    <property type="entry name" value="Methionine synthase domain"/>
    <property type="match status" value="1"/>
</dbReference>
<dbReference type="InterPro" id="IPR036724">
    <property type="entry name" value="Cobalamin-bd_sf"/>
</dbReference>
<keyword evidence="3" id="KW-0238">DNA-binding</keyword>
<dbReference type="InterPro" id="IPR009061">
    <property type="entry name" value="DNA-bd_dom_put_sf"/>
</dbReference>
<dbReference type="SUPFAM" id="SSF52242">
    <property type="entry name" value="Cobalamin (vitamin B12)-binding domain"/>
    <property type="match status" value="1"/>
</dbReference>
<evidence type="ECO:0000259" key="5">
    <source>
        <dbReference type="PROSITE" id="PS50937"/>
    </source>
</evidence>
<dbReference type="GO" id="GO:0003677">
    <property type="term" value="F:DNA binding"/>
    <property type="evidence" value="ECO:0007669"/>
    <property type="project" value="UniProtKB-KW"/>
</dbReference>
<name>A0A1J0LWZ6_THEBO</name>
<evidence type="ECO:0000256" key="1">
    <source>
        <dbReference type="ARBA" id="ARBA00022491"/>
    </source>
</evidence>
<dbReference type="GO" id="GO:0031419">
    <property type="term" value="F:cobalamin binding"/>
    <property type="evidence" value="ECO:0007669"/>
    <property type="project" value="InterPro"/>
</dbReference>
<feature type="domain" description="B12-binding" evidence="6">
    <location>
        <begin position="164"/>
        <end position="279"/>
    </location>
</feature>
<dbReference type="PANTHER" id="PTHR30204:SF69">
    <property type="entry name" value="MERR-FAMILY TRANSCRIPTIONAL REGULATOR"/>
    <property type="match status" value="1"/>
</dbReference>
<keyword evidence="7" id="KW-0614">Plasmid</keyword>
<proteinExistence type="predicted"/>
<dbReference type="GO" id="GO:0046872">
    <property type="term" value="F:metal ion binding"/>
    <property type="evidence" value="ECO:0007669"/>
    <property type="project" value="InterPro"/>
</dbReference>
<organism evidence="7 8">
    <name type="scientific">Thermus brockianus</name>
    <dbReference type="NCBI Taxonomy" id="56956"/>
    <lineage>
        <taxon>Bacteria</taxon>
        <taxon>Thermotogati</taxon>
        <taxon>Deinococcota</taxon>
        <taxon>Deinococci</taxon>
        <taxon>Thermales</taxon>
        <taxon>Thermaceae</taxon>
        <taxon>Thermus</taxon>
    </lineage>
</organism>
<sequence>MTRSGAYTIAEVEALTGLSAHVLRQWERRYGFPRPERTPGGHRLYGEEEVELLKRVRRLLEEGATPQAAIRRVLSVTPKAEGLAEETKRALLAADLAQAEGLFRRAVRLLGPEGAAREVVLPVLRELGEAWHRGEVSVAQEHLASTFLRARLQELLDLTGQPRGAPILVTTPPGERHEIGAMLAAYHLRRQGLPALYLGPDTPLPDLKALAQGLGAQGVVLSVLMAESLKALPDGALHGLAPRVVLGGAGATAEEARRLGALYVEDLGKLPQVFWEEAA</sequence>